<accession>A0A921FNR8</accession>
<dbReference type="InterPro" id="IPR010982">
    <property type="entry name" value="Lambda_DNA-bd_dom_sf"/>
</dbReference>
<reference evidence="2" key="1">
    <citation type="journal article" date="2021" name="PeerJ">
        <title>Extensive microbial diversity within the chicken gut microbiome revealed by metagenomics and culture.</title>
        <authorList>
            <person name="Gilroy R."/>
            <person name="Ravi A."/>
            <person name="Getino M."/>
            <person name="Pursley I."/>
            <person name="Horton D.L."/>
            <person name="Alikhan N.F."/>
            <person name="Baker D."/>
            <person name="Gharbi K."/>
            <person name="Hall N."/>
            <person name="Watson M."/>
            <person name="Adriaenssens E.M."/>
            <person name="Foster-Nyarko E."/>
            <person name="Jarju S."/>
            <person name="Secka A."/>
            <person name="Antonio M."/>
            <person name="Oren A."/>
            <person name="Chaudhuri R.R."/>
            <person name="La Ragione R."/>
            <person name="Hildebrand F."/>
            <person name="Pallen M.J."/>
        </authorList>
    </citation>
    <scope>NUCLEOTIDE SEQUENCE</scope>
    <source>
        <strain evidence="2">ChiHjej13B12-14962</strain>
    </source>
</reference>
<evidence type="ECO:0000259" key="1">
    <source>
        <dbReference type="PROSITE" id="PS50943"/>
    </source>
</evidence>
<proteinExistence type="predicted"/>
<reference evidence="2" key="2">
    <citation type="submission" date="2021-09" db="EMBL/GenBank/DDBJ databases">
        <authorList>
            <person name="Gilroy R."/>
        </authorList>
    </citation>
    <scope>NUCLEOTIDE SEQUENCE</scope>
    <source>
        <strain evidence="2">ChiHjej13B12-14962</strain>
    </source>
</reference>
<gene>
    <name evidence="2" type="ORF">K8V32_11830</name>
</gene>
<dbReference type="PROSITE" id="PS50943">
    <property type="entry name" value="HTH_CROC1"/>
    <property type="match status" value="1"/>
</dbReference>
<dbReference type="SUPFAM" id="SSF47413">
    <property type="entry name" value="lambda repressor-like DNA-binding domains"/>
    <property type="match status" value="1"/>
</dbReference>
<dbReference type="SMART" id="SM00530">
    <property type="entry name" value="HTH_XRE"/>
    <property type="match status" value="1"/>
</dbReference>
<dbReference type="GO" id="GO:0003677">
    <property type="term" value="F:DNA binding"/>
    <property type="evidence" value="ECO:0007669"/>
    <property type="project" value="InterPro"/>
</dbReference>
<dbReference type="Gene3D" id="1.10.260.40">
    <property type="entry name" value="lambda repressor-like DNA-binding domains"/>
    <property type="match status" value="1"/>
</dbReference>
<evidence type="ECO:0000313" key="3">
    <source>
        <dbReference type="Proteomes" id="UP000703315"/>
    </source>
</evidence>
<name>A0A921FNR8_9MICC</name>
<dbReference type="RefSeq" id="WP_303907641.1">
    <property type="nucleotide sequence ID" value="NZ_DYXC01000137.1"/>
</dbReference>
<comment type="caution">
    <text evidence="2">The sequence shown here is derived from an EMBL/GenBank/DDBJ whole genome shotgun (WGS) entry which is preliminary data.</text>
</comment>
<dbReference type="CDD" id="cd00093">
    <property type="entry name" value="HTH_XRE"/>
    <property type="match status" value="1"/>
</dbReference>
<dbReference type="Pfam" id="PF01381">
    <property type="entry name" value="HTH_3"/>
    <property type="match status" value="1"/>
</dbReference>
<evidence type="ECO:0000313" key="2">
    <source>
        <dbReference type="EMBL" id="HJF15468.1"/>
    </source>
</evidence>
<feature type="domain" description="HTH cro/C1-type" evidence="1">
    <location>
        <begin position="40"/>
        <end position="88"/>
    </location>
</feature>
<dbReference type="AlphaFoldDB" id="A0A921FNR8"/>
<organism evidence="2 3">
    <name type="scientific">Enteractinococcus helveticum</name>
    <dbReference type="NCBI Taxonomy" id="1837282"/>
    <lineage>
        <taxon>Bacteria</taxon>
        <taxon>Bacillati</taxon>
        <taxon>Actinomycetota</taxon>
        <taxon>Actinomycetes</taxon>
        <taxon>Micrococcales</taxon>
        <taxon>Micrococcaceae</taxon>
    </lineage>
</organism>
<protein>
    <submittedName>
        <fullName evidence="2">Helix-turn-helix domain-containing protein</fullName>
    </submittedName>
</protein>
<dbReference type="Proteomes" id="UP000703315">
    <property type="component" value="Unassembled WGS sequence"/>
</dbReference>
<dbReference type="EMBL" id="DYXC01000137">
    <property type="protein sequence ID" value="HJF15468.1"/>
    <property type="molecule type" value="Genomic_DNA"/>
</dbReference>
<dbReference type="InterPro" id="IPR001387">
    <property type="entry name" value="Cro/C1-type_HTH"/>
</dbReference>
<sequence length="119" mass="13365">MRSQLEELLGIDPTDPLDQLADLLVSEDEKLLDQLVAIRKRTLSQAEVAQRMGISQGAVARIESGSRNPHLSTLRRYAHAVRARVEHRVSPFEGPVSAFIEPYANTFEKPFQPNLERSS</sequence>